<dbReference type="AlphaFoldDB" id="A0A081RV91"/>
<keyword evidence="1" id="KW-0812">Transmembrane</keyword>
<protein>
    <submittedName>
        <fullName evidence="3">Uncharacterized protein</fullName>
    </submittedName>
</protein>
<feature type="chain" id="PRO_5001763501" evidence="2">
    <location>
        <begin position="29"/>
        <end position="84"/>
    </location>
</feature>
<evidence type="ECO:0000313" key="3">
    <source>
        <dbReference type="EMBL" id="KER02594.1"/>
    </source>
</evidence>
<dbReference type="EMBL" id="JGVH01000044">
    <property type="protein sequence ID" value="KER02594.1"/>
    <property type="molecule type" value="Genomic_DNA"/>
</dbReference>
<evidence type="ECO:0000313" key="4">
    <source>
        <dbReference type="Proteomes" id="UP000028002"/>
    </source>
</evidence>
<feature type="transmembrane region" description="Helical" evidence="1">
    <location>
        <begin position="52"/>
        <end position="74"/>
    </location>
</feature>
<evidence type="ECO:0000256" key="2">
    <source>
        <dbReference type="SAM" id="SignalP"/>
    </source>
</evidence>
<keyword evidence="1" id="KW-1133">Transmembrane helix</keyword>
<organism evidence="3 4">
    <name type="scientific">Photorhabdus temperata subsp. temperata Meg1</name>
    <dbReference type="NCBI Taxonomy" id="1393735"/>
    <lineage>
        <taxon>Bacteria</taxon>
        <taxon>Pseudomonadati</taxon>
        <taxon>Pseudomonadota</taxon>
        <taxon>Gammaproteobacteria</taxon>
        <taxon>Enterobacterales</taxon>
        <taxon>Morganellaceae</taxon>
        <taxon>Photorhabdus</taxon>
    </lineage>
</organism>
<dbReference type="PATRIC" id="fig|1393735.3.peg.2796"/>
<dbReference type="Proteomes" id="UP000028002">
    <property type="component" value="Unassembled WGS sequence"/>
</dbReference>
<comment type="caution">
    <text evidence="3">The sequence shown here is derived from an EMBL/GenBank/DDBJ whole genome shotgun (WGS) entry which is preliminary data.</text>
</comment>
<accession>A0A081RV91</accession>
<dbReference type="RefSeq" id="WP_036839789.1">
    <property type="nucleotide sequence ID" value="NZ_CAWLUD010000044.1"/>
</dbReference>
<reference evidence="3 4" key="1">
    <citation type="submission" date="2014-03" db="EMBL/GenBank/DDBJ databases">
        <title>Draft Genome of Photorhabdus temperata Meg1.</title>
        <authorList>
            <person name="Hurst S.G.IV."/>
            <person name="Morris K."/>
            <person name="Thomas K."/>
            <person name="Tisa L.S."/>
        </authorList>
    </citation>
    <scope>NUCLEOTIDE SEQUENCE [LARGE SCALE GENOMIC DNA]</scope>
    <source>
        <strain evidence="3 4">Meg1</strain>
    </source>
</reference>
<feature type="signal peptide" evidence="2">
    <location>
        <begin position="1"/>
        <end position="28"/>
    </location>
</feature>
<sequence length="84" mass="8527">MNVKNIVSSAYLKSGVVATMVLSSSAFAADGSTAPQNGNYLDGLLKQIDVAPIITGVVAVAGTIMGVAVVVMGIKKVARMLNAF</sequence>
<proteinExistence type="predicted"/>
<keyword evidence="1" id="KW-0472">Membrane</keyword>
<keyword evidence="2" id="KW-0732">Signal</keyword>
<name>A0A081RV91_PHOTE</name>
<evidence type="ECO:0000256" key="1">
    <source>
        <dbReference type="SAM" id="Phobius"/>
    </source>
</evidence>
<gene>
    <name evidence="3" type="ORF">MEG1DRAFT_02738</name>
</gene>